<name>A0AAN8J2Z9_TRICO</name>
<dbReference type="InterPro" id="IPR036734">
    <property type="entry name" value="Neur_chan_lig-bd_sf"/>
</dbReference>
<dbReference type="SUPFAM" id="SSF63712">
    <property type="entry name" value="Nicotinic receptor ligand binding domain-like"/>
    <property type="match status" value="1"/>
</dbReference>
<dbReference type="EMBL" id="WIXE01004669">
    <property type="protein sequence ID" value="KAK5982834.1"/>
    <property type="molecule type" value="Genomic_DNA"/>
</dbReference>
<accession>A0AAN8J2Z9</accession>
<comment type="caution">
    <text evidence="2">The sequence shown here is derived from an EMBL/GenBank/DDBJ whole genome shotgun (WGS) entry which is preliminary data.</text>
</comment>
<dbReference type="Pfam" id="PF02931">
    <property type="entry name" value="Neur_chan_LBD"/>
    <property type="match status" value="1"/>
</dbReference>
<dbReference type="GO" id="GO:0005230">
    <property type="term" value="F:extracellular ligand-gated monoatomic ion channel activity"/>
    <property type="evidence" value="ECO:0007669"/>
    <property type="project" value="InterPro"/>
</dbReference>
<feature type="domain" description="Neurotransmitter-gated ion-channel ligand-binding" evidence="1">
    <location>
        <begin position="17"/>
        <end position="56"/>
    </location>
</feature>
<evidence type="ECO:0000313" key="2">
    <source>
        <dbReference type="EMBL" id="KAK5982834.1"/>
    </source>
</evidence>
<dbReference type="InterPro" id="IPR006202">
    <property type="entry name" value="Neur_chan_lig-bd"/>
</dbReference>
<dbReference type="Gene3D" id="2.70.170.10">
    <property type="entry name" value="Neurotransmitter-gated ion-channel ligand-binding domain"/>
    <property type="match status" value="1"/>
</dbReference>
<keyword evidence="3" id="KW-1185">Reference proteome</keyword>
<evidence type="ECO:0000259" key="1">
    <source>
        <dbReference type="Pfam" id="PF02931"/>
    </source>
</evidence>
<reference evidence="2 3" key="1">
    <citation type="submission" date="2019-10" db="EMBL/GenBank/DDBJ databases">
        <title>Assembly and Annotation for the nematode Trichostrongylus colubriformis.</title>
        <authorList>
            <person name="Martin J."/>
        </authorList>
    </citation>
    <scope>NUCLEOTIDE SEQUENCE [LARGE SCALE GENOMIC DNA]</scope>
    <source>
        <strain evidence="2">G859</strain>
        <tissue evidence="2">Whole worm</tissue>
    </source>
</reference>
<organism evidence="2 3">
    <name type="scientific">Trichostrongylus colubriformis</name>
    <name type="common">Black scour worm</name>
    <dbReference type="NCBI Taxonomy" id="6319"/>
    <lineage>
        <taxon>Eukaryota</taxon>
        <taxon>Metazoa</taxon>
        <taxon>Ecdysozoa</taxon>
        <taxon>Nematoda</taxon>
        <taxon>Chromadorea</taxon>
        <taxon>Rhabditida</taxon>
        <taxon>Rhabditina</taxon>
        <taxon>Rhabditomorpha</taxon>
        <taxon>Strongyloidea</taxon>
        <taxon>Trichostrongylidae</taxon>
        <taxon>Trichostrongylus</taxon>
    </lineage>
</organism>
<dbReference type="GO" id="GO:0016020">
    <property type="term" value="C:membrane"/>
    <property type="evidence" value="ECO:0007669"/>
    <property type="project" value="InterPro"/>
</dbReference>
<dbReference type="Proteomes" id="UP001331761">
    <property type="component" value="Unassembled WGS sequence"/>
</dbReference>
<gene>
    <name evidence="2" type="ORF">GCK32_022443</name>
</gene>
<sequence length="56" mass="6349">MVIAVKGKREVWAGDHERRLYAKLADGYNKLARPVKNDSEPVLVLLGLDFQQILDV</sequence>
<proteinExistence type="predicted"/>
<protein>
    <recommendedName>
        <fullName evidence="1">Neurotransmitter-gated ion-channel ligand-binding domain-containing protein</fullName>
    </recommendedName>
</protein>
<dbReference type="AlphaFoldDB" id="A0AAN8J2Z9"/>
<evidence type="ECO:0000313" key="3">
    <source>
        <dbReference type="Proteomes" id="UP001331761"/>
    </source>
</evidence>
<feature type="non-terminal residue" evidence="2">
    <location>
        <position position="56"/>
    </location>
</feature>